<dbReference type="GO" id="GO:0000781">
    <property type="term" value="C:chromosome, telomeric region"/>
    <property type="evidence" value="ECO:0007669"/>
    <property type="project" value="Ensembl"/>
</dbReference>
<keyword evidence="11" id="KW-0206">Cytoskeleton</keyword>
<dbReference type="GO" id="GO:1990391">
    <property type="term" value="C:DNA repair complex"/>
    <property type="evidence" value="ECO:0007669"/>
    <property type="project" value="Ensembl"/>
</dbReference>
<evidence type="ECO:0000256" key="8">
    <source>
        <dbReference type="ARBA" id="ARBA00023125"/>
    </source>
</evidence>
<dbReference type="Gene3D" id="2.40.50.140">
    <property type="entry name" value="Nucleic acid-binding proteins"/>
    <property type="match status" value="3"/>
</dbReference>
<feature type="domain" description="Tower" evidence="15">
    <location>
        <begin position="3089"/>
        <end position="3130"/>
    </location>
</feature>
<feature type="repeat" description="BRCA2" evidence="13">
    <location>
        <begin position="2228"/>
        <end position="2262"/>
    </location>
</feature>
<dbReference type="Pfam" id="PF00634">
    <property type="entry name" value="BRCA2"/>
    <property type="match status" value="8"/>
</dbReference>
<evidence type="ECO:0000313" key="16">
    <source>
        <dbReference type="Ensembl" id="ENSMLEP00000025266.1"/>
    </source>
</evidence>
<feature type="region of interest" description="Disordered" evidence="14">
    <location>
        <begin position="3648"/>
        <end position="3675"/>
    </location>
</feature>
<dbReference type="SUPFAM" id="SSF50249">
    <property type="entry name" value="Nucleic acid-binding proteins"/>
    <property type="match status" value="3"/>
</dbReference>
<evidence type="ECO:0000256" key="6">
    <source>
        <dbReference type="ARBA" id="ARBA00022763"/>
    </source>
</evidence>
<feature type="compositionally biased region" description="Basic and acidic residues" evidence="14">
    <location>
        <begin position="1729"/>
        <end position="1740"/>
    </location>
</feature>
<dbReference type="GO" id="GO:0010485">
    <property type="term" value="F:histone H4 acetyltransferase activity"/>
    <property type="evidence" value="ECO:0007669"/>
    <property type="project" value="Ensembl"/>
</dbReference>
<dbReference type="PIRSF" id="PIRSF002397">
    <property type="entry name" value="BRCA2"/>
    <property type="match status" value="1"/>
</dbReference>
<evidence type="ECO:0000256" key="1">
    <source>
        <dbReference type="ARBA" id="ARBA00004123"/>
    </source>
</evidence>
<evidence type="ECO:0000313" key="17">
    <source>
        <dbReference type="Proteomes" id="UP000233140"/>
    </source>
</evidence>
<dbReference type="GO" id="GO:0051298">
    <property type="term" value="P:centrosome duplication"/>
    <property type="evidence" value="ECO:0007669"/>
    <property type="project" value="Ensembl"/>
</dbReference>
<dbReference type="GO" id="GO:0008585">
    <property type="term" value="P:female gonad development"/>
    <property type="evidence" value="ECO:0007669"/>
    <property type="project" value="Ensembl"/>
</dbReference>
<dbReference type="GO" id="GO:0005654">
    <property type="term" value="C:nucleoplasm"/>
    <property type="evidence" value="ECO:0007669"/>
    <property type="project" value="Ensembl"/>
</dbReference>
<dbReference type="GO" id="GO:0042802">
    <property type="term" value="F:identical protein binding"/>
    <property type="evidence" value="ECO:0007669"/>
    <property type="project" value="Ensembl"/>
</dbReference>
<evidence type="ECO:0000256" key="13">
    <source>
        <dbReference type="PROSITE-ProRule" id="PRU00032"/>
    </source>
</evidence>
<feature type="repeat" description="BRCA2" evidence="13">
    <location>
        <begin position="1520"/>
        <end position="1554"/>
    </location>
</feature>
<dbReference type="InterPro" id="IPR048262">
    <property type="entry name" value="BRCA2_OB_2_dom"/>
</dbReference>
<organism evidence="16 17">
    <name type="scientific">Mandrillus leucophaeus</name>
    <name type="common">Drill</name>
    <name type="synonym">Papio leucophaeus</name>
    <dbReference type="NCBI Taxonomy" id="9568"/>
    <lineage>
        <taxon>Eukaryota</taxon>
        <taxon>Metazoa</taxon>
        <taxon>Chordata</taxon>
        <taxon>Craniata</taxon>
        <taxon>Vertebrata</taxon>
        <taxon>Euteleostomi</taxon>
        <taxon>Mammalia</taxon>
        <taxon>Eutheria</taxon>
        <taxon>Euarchontoglires</taxon>
        <taxon>Primates</taxon>
        <taxon>Haplorrhini</taxon>
        <taxon>Catarrhini</taxon>
        <taxon>Cercopithecidae</taxon>
        <taxon>Cercopithecinae</taxon>
        <taxon>Mandrillus</taxon>
    </lineage>
</organism>
<keyword evidence="3" id="KW-0963">Cytoplasm</keyword>
<feature type="repeat" description="BRCA2" evidence="13">
    <location>
        <begin position="1007"/>
        <end position="1041"/>
    </location>
</feature>
<dbReference type="InterPro" id="IPR002093">
    <property type="entry name" value="BRCA2_repeat"/>
</dbReference>
<dbReference type="GO" id="GO:0007420">
    <property type="term" value="P:brain development"/>
    <property type="evidence" value="ECO:0007669"/>
    <property type="project" value="Ensembl"/>
</dbReference>
<feature type="repeat" description="BRCA2" evidence="13">
    <location>
        <begin position="2309"/>
        <end position="2343"/>
    </location>
</feature>
<keyword evidence="5" id="KW-0677">Repeat</keyword>
<reference evidence="16" key="2">
    <citation type="submission" date="2025-09" db="UniProtKB">
        <authorList>
            <consortium name="Ensembl"/>
        </authorList>
    </citation>
    <scope>IDENTIFICATION</scope>
</reference>
<feature type="repeat" description="BRCA2" evidence="13">
    <location>
        <begin position="1840"/>
        <end position="1874"/>
    </location>
</feature>
<evidence type="ECO:0000259" key="15">
    <source>
        <dbReference type="SMART" id="SM01341"/>
    </source>
</evidence>
<dbReference type="GO" id="GO:1990426">
    <property type="term" value="P:mitotic recombination-dependent replication fork processing"/>
    <property type="evidence" value="ECO:0007669"/>
    <property type="project" value="Ensembl"/>
</dbReference>
<feature type="repeat" description="BRCA2" evidence="13">
    <location>
        <begin position="1974"/>
        <end position="2008"/>
    </location>
</feature>
<dbReference type="GO" id="GO:0001556">
    <property type="term" value="P:oocyte maturation"/>
    <property type="evidence" value="ECO:0007669"/>
    <property type="project" value="Ensembl"/>
</dbReference>
<dbReference type="GO" id="GO:0033593">
    <property type="term" value="C:BRCA2-MAGE-D1 complex"/>
    <property type="evidence" value="ECO:0007669"/>
    <property type="project" value="Ensembl"/>
</dbReference>
<dbReference type="SUPFAM" id="SSF81872">
    <property type="entry name" value="BRCA2 helical domain"/>
    <property type="match status" value="1"/>
</dbReference>
<dbReference type="InterPro" id="IPR015252">
    <property type="entry name" value="BRCA2_hlx"/>
</dbReference>
<dbReference type="Pfam" id="PF09103">
    <property type="entry name" value="BRCA-2_OB1"/>
    <property type="match status" value="1"/>
</dbReference>
<dbReference type="InterPro" id="IPR055077">
    <property type="entry name" value="BRCA2_TR2"/>
</dbReference>
<keyword evidence="12" id="KW-0539">Nucleus</keyword>
<keyword evidence="7" id="KW-0832">Ubl conjugation</keyword>
<evidence type="ECO:0000256" key="7">
    <source>
        <dbReference type="ARBA" id="ARBA00022843"/>
    </source>
</evidence>
<evidence type="ECO:0000256" key="4">
    <source>
        <dbReference type="ARBA" id="ARBA00022553"/>
    </source>
</evidence>
<dbReference type="GO" id="GO:0002020">
    <property type="term" value="F:protease binding"/>
    <property type="evidence" value="ECO:0007669"/>
    <property type="project" value="Ensembl"/>
</dbReference>
<dbReference type="Gene3D" id="6.10.70.10">
    <property type="match status" value="1"/>
</dbReference>
<dbReference type="GO" id="GO:0005829">
    <property type="term" value="C:cytosol"/>
    <property type="evidence" value="ECO:0007669"/>
    <property type="project" value="Ensembl"/>
</dbReference>
<dbReference type="GO" id="GO:0030141">
    <property type="term" value="C:secretory granule"/>
    <property type="evidence" value="ECO:0007669"/>
    <property type="project" value="Ensembl"/>
</dbReference>
<name>A0A2K5ZBS6_MANLE</name>
<dbReference type="InterPro" id="IPR015525">
    <property type="entry name" value="BRCA2"/>
</dbReference>
<feature type="repeat" description="BRCA2" evidence="13">
    <location>
        <begin position="2055"/>
        <end position="2089"/>
    </location>
</feature>
<dbReference type="GO" id="GO:0007141">
    <property type="term" value="P:male meiosis I"/>
    <property type="evidence" value="ECO:0007669"/>
    <property type="project" value="Ensembl"/>
</dbReference>
<dbReference type="PANTHER" id="PTHR11289:SF0">
    <property type="entry name" value="BREAST CANCER TYPE 2 SUSCEPTIBILITY PROTEIN"/>
    <property type="match status" value="1"/>
</dbReference>
<dbReference type="OMA" id="CWYTKLG"/>
<dbReference type="GO" id="GO:0032465">
    <property type="term" value="P:regulation of cytokinesis"/>
    <property type="evidence" value="ECO:0007669"/>
    <property type="project" value="Ensembl"/>
</dbReference>
<dbReference type="GO" id="GO:0070200">
    <property type="term" value="P:establishment of protein localization to telomere"/>
    <property type="evidence" value="ECO:0007669"/>
    <property type="project" value="Ensembl"/>
</dbReference>
<dbReference type="GO" id="GO:0000152">
    <property type="term" value="C:nuclear ubiquitin ligase complex"/>
    <property type="evidence" value="ECO:0007669"/>
    <property type="project" value="Ensembl"/>
</dbReference>
<feature type="region of interest" description="Disordered" evidence="14">
    <location>
        <begin position="1726"/>
        <end position="1749"/>
    </location>
</feature>
<evidence type="ECO:0000256" key="9">
    <source>
        <dbReference type="ARBA" id="ARBA00023172"/>
    </source>
</evidence>
<dbReference type="GeneTree" id="ENSGT00390000003602"/>
<evidence type="ECO:0000256" key="2">
    <source>
        <dbReference type="ARBA" id="ARBA00004300"/>
    </source>
</evidence>
<dbReference type="Pfam" id="PF09104">
    <property type="entry name" value="BRCA-2_OB3"/>
    <property type="match status" value="1"/>
</dbReference>
<keyword evidence="9" id="KW-0233">DNA recombination</keyword>
<dbReference type="GO" id="GO:0000800">
    <property type="term" value="C:lateral element"/>
    <property type="evidence" value="ECO:0007669"/>
    <property type="project" value="Ensembl"/>
</dbReference>
<dbReference type="GO" id="GO:0010332">
    <property type="term" value="P:response to gamma radiation"/>
    <property type="evidence" value="ECO:0007669"/>
    <property type="project" value="Ensembl"/>
</dbReference>
<dbReference type="GO" id="GO:0010225">
    <property type="term" value="P:response to UV-C"/>
    <property type="evidence" value="ECO:0007669"/>
    <property type="project" value="Ensembl"/>
</dbReference>
<evidence type="ECO:0000256" key="12">
    <source>
        <dbReference type="ARBA" id="ARBA00023242"/>
    </source>
</evidence>
<keyword evidence="8" id="KW-0238">DNA-binding</keyword>
<dbReference type="GO" id="GO:0033600">
    <property type="term" value="P:negative regulation of mammary gland epithelial cell proliferation"/>
    <property type="evidence" value="ECO:0007669"/>
    <property type="project" value="Ensembl"/>
</dbReference>
<dbReference type="InterPro" id="IPR015205">
    <property type="entry name" value="Tower_dom"/>
</dbReference>
<dbReference type="GO" id="GO:0090398">
    <property type="term" value="P:cellular senescence"/>
    <property type="evidence" value="ECO:0007669"/>
    <property type="project" value="Ensembl"/>
</dbReference>
<feature type="region of interest" description="Disordered" evidence="14">
    <location>
        <begin position="2686"/>
        <end position="2706"/>
    </location>
</feature>
<feature type="repeat" description="BRCA2" evidence="13">
    <location>
        <begin position="1216"/>
        <end position="1250"/>
    </location>
</feature>
<keyword evidence="10" id="KW-0234">DNA repair</keyword>
<feature type="region of interest" description="Disordered" evidence="14">
    <location>
        <begin position="440"/>
        <end position="460"/>
    </location>
</feature>
<dbReference type="PROSITE" id="PS50138">
    <property type="entry name" value="BRCA2_REPEAT"/>
    <property type="match status" value="10"/>
</dbReference>
<feature type="repeat" description="BRCA2" evidence="13">
    <location>
        <begin position="1667"/>
        <end position="1701"/>
    </location>
</feature>
<protein>
    <submittedName>
        <fullName evidence="16">BRCA2 DNA repair associated</fullName>
    </submittedName>
</protein>
<dbReference type="SMART" id="SM01341">
    <property type="entry name" value="Tower"/>
    <property type="match status" value="1"/>
</dbReference>
<dbReference type="GO" id="GO:0071479">
    <property type="term" value="P:cellular response to ionizing radiation"/>
    <property type="evidence" value="ECO:0007669"/>
    <property type="project" value="Ensembl"/>
</dbReference>
<dbReference type="Pfam" id="PF21318">
    <property type="entry name" value="BRCA2DBD_OB2"/>
    <property type="match status" value="1"/>
</dbReference>
<dbReference type="GO" id="GO:0005813">
    <property type="term" value="C:centrosome"/>
    <property type="evidence" value="ECO:0007669"/>
    <property type="project" value="UniProtKB-SubCell"/>
</dbReference>
<gene>
    <name evidence="16" type="primary">BRCA2</name>
</gene>
<sequence>MSIGSKERPTFFEIFKTRCNKADLGPISLNWFEELSSEAAPYNSEPAEDSEHKNNSYEPNLFKTPQRKPSYNQLASTPIIFKERGLTLPPYQSPVKELDTFRLDLGRNVPSSRHKSLRTVKAEMHQADDVTCPLLNSCLSESPVVLQCTHVTPQRNKSVVCGSLFHTPKFVKGRQTPKHISESLGAEVDPDMSWSSSLATPPTLSSTVLIVRNEEASETLFPHDTTANVKSYFSNHDKSLKKNDRCIPSVTDSENTNQREATSHRFGRTLGNSFKVNSCKDHIGKSMPNVLEDEVYETVVDTSEEDSFSLCFSKCRTGNLQKVRTSKTRKKIFREANADECEKSKNQVKEKYSFVSEMESSDTDPLDSNVANQKPFESGSDKISKEVVPSLACEWSQLTLSGLDGTQMEKIPLLHISSCDQNNSEKDLLNTENERKKDFLTSENSLPHISSLPKSEKPLNEETVVNKRDEEQHLESHRDYILAVKQAVSETSPMASSFQGIKKSIFRIRESPKEIFNASFSGHVTDPNFKKETKASESGLEIHTVCSRKDDSLCPNSIDNGSWPAATTQTSVASKNAGLISTLKKKTNKFIYAIHDETSYQGKKMPKDQKSELMNCSAQFEANAFEAPLTFANADSGLFHSSVKRSCSQNYSEEPTLSLTSSFGTILRKCSRNETCSSNNTIISQDLDYKEAKCNKKELQLFITPEADSLSFLQEGQYENDPKSRKVSDIKEEVLAAAHHPVQHSKAEYSDTDFQSQESPLYDHENASTLILTPTSKDVLSNLVMISRGKESYKMSDELKGNNYESDFELTKNIPMEKNQDVCALSENSKHVELLPPEKYIRVASPSRKVQFNQNTNLRVIQKDQEEPTLIPKITVNPDSEELFSDNENNFVFQVVNERNNFALGNTKELHETDLTCVNEPIFKNSTMVLYADIGDKQATQVSIKKDLDSSNIVYDLAEENKNSVKQHLKMTLGQDLQPDILNIDKIADKNNDCMDKWAGPLDPISNHSFGGSFRTASNKEIKVSEHNIKKSKMFFKDIEEQYPTSLACVEIVNTLALDNQKKLSKPQSINTVSAQIQSSVVVSDCKNSHITPQMSFSKQDFNSNHNLTPSQKAEITELSTILEESGSQFEFTQFRKPSYILQKNTFEVPENQVTILNTTSAENRDAGLVIMNAPSIGQVDSSKQFEGTVGIKQKFAGLLKNDCNKSASGYLTDENEVEFRGFYSAHGVKLNVSTEALQKAVKLFSDIENISEETSAEVDPISLSSSKFHDSVVSMFKIENHNDKTVSGKNKCQLMLQNNIEMTTGTFVEEITENYKINTENEDNKYTAASRNSRNLEFVGSDSSKNDTVCIHKDEKDLPFTDQHNICLKLSGQFMKEGNTQIKEGLSHLTFLEVVKAQETCHGNTSNKEQLTATKTEQNIKDFETFDISFQTASGKNISVTKESFNKIVNFFDPKPEELHNFSLNSKLHSDIRKNKMDILSHEETDTVKNKILKESVPVGTGNQLVTFQERPQGDEKIKEPTLLGFHTASGKKVKITKESLDKVKNLFDEKEQGASEITSFSHQWAKTLKYREACKDLELACETVEITTAPKCKEMQNSLNNDKNLVSIETVVPPKLLSDHLCRQTENLKTSKSIFLKVKVHENVEKETAKSPATCYTNQSPYSVIENSALAFYTSCSRKRSVSQTSLLEAKQWLREGIFDDQPERINTADYVGNSLYENNSKNTIAESDKNHPSKKQDTTLNNSSMSNSYSYLSDEVYSDSGYLSKNKLDSGIEPVLKKVEDQKNTSFSKVISSVKDANTYPQTVNEGICVEELVTSSSPCKNKNAAIKVSISNCNNFEVGPPAFSTASGKIICVSHETIKKVKEIFTDSFGKVIKENNENKSNICQTKIVAGRYEALDDSEDIFHNSLDSDECSMHSHKVFADIQSEEILQHNQNMSGLEQVSKVSPCDVSLETSDICKCSIGKFPKSVPSTNICGIFSTASGKSVQVSDASLQKARQVFSEIKDSTKQVCSKVLFKSNEHSDQLTREENTTIHTPKHLISSQKDFSYNVVNSSVFSGFSTASGKQVSISESSLHKVKGMLEEFDIIRTEHSLHYSPTSRQNVSKILPCVDKRTPEHCVNSEMEKACSKEFNLSNNFNVEGGSSENNHSIKVSPSLSQFKQDKQQLCSMHSHKVFADIQSEEILQHNQNMSGLEQVSKVSPCDVSLETSDICKCSIGKFPKSVPSTNICGIFSTASGKSVQVSDASLQKARQVFSEIKDSTKQVCSKVLFKSNEHSDQLTREENTTIHTPKHLISSQKDFSYNVVNSSVFSGFSTASGKQVSISESSLHKVKGMLEEFDIIRTEHSLHYSPTSRQNVSKILPCVDKRTPEHCVNSEMEKACSKEFNLSNNFNVEGGSSENNHSIKVSPSLSQFKQDKQQLVLGTKVSLVENIHVLGKEQASPENVKMEIGKTEAFSDVPVKTNIEVCSTYSKDSENYFETEAVEIAKAFMEDGELTDSELPSHATHSLFTRPQNEEMVLSNSRIGKRRGEALISAGEPPIKRNLLNEFDRIIENQEKSLKPSKSTPDGTIKDRRLFMHHVSLEPITCVPFCTTKERQEIQNPNFTAPGQEFLSKSHLYEHLTLEKSSSNLAVSGHPFYQVSATRNEKMRHLITTGKPTKVFIPPFKTKSHFHRDEQCVRNINLEENKQKQNIDGHGSGDSKNKINDNEIHHFNKNNSNQAATVIFTKCEEEPLDLITSLQNARDIQDMRIKKKQRQRIFPQPGSLYLAKTSTLPRISLKAAVGGQVPSACSHKQLYMYGVSKHCIKINSKNAESFQFYTQDYFGKESLWAGKGIQLADGGWLIPSNDGKAGKEEFYRALCDTPGVDPKLISRIWVYNHYRWIIWKLAAMECAFPKEFANRCLSPERVLLQLKYRYDMEIDRSRRSAIKKIMERDDTAAKTLVLCVSDIISLSANISETSSNKTSSADTQKVAIIELTDGWYAVKAQLDPPLLAVLKNGRVTVGQKIILHGAELVGSPDACTPLEAPASLMLKISANSTRPARWYTKLGFFPDPRPFPLPLSSLFSDGGNVGCVDVIIQRAYPIQWMEKTSSGLYIFRNEREEEKEAAKYVEAQQKRLEALFTKIQEEFEEHEENTTKPYLPSRALTRQQVRALQDGAELYEAVKNAADPAYLEGYFSEEQLRALNNHRQMLNDKKQAQIQLEIRKAMESAEQKEQGLSRDVTTVWKLRIVSYSKKEKDSVILSIWRPSSDLYSLLTEGKRYRIYHLATSKSKSKSERANIQLAATKKTQYQQLPVSDEILFQVYQPREPLHFSKFLDPDFQPSFSEVDLIGFVVSVVKKTGLAPFIYLSDECYNLLAIKFWIDLNEDIIKPHMLIAASNLQWRPESKSGLPTLFAGDFSVFSTSPKEGHFQETFNKMKNTVENIDILCNEAENKLMHILHANDPKWSTPIKDWTSESYTAQIIPGTGNKLLISSPNCELYYQSPLSLCMAKRKSVSTPVSAQITSKSCEGEKEIDDQKSCKRRRALDFLSRLPLPPPVSPICTFVSPAAQKAFQPPRSCGTKYQTPIKKKELNSPQMTPFKKFNEISLSESNSIADEELALINTQALLSGSTGEKQFISVSESTRTTPTSSEDYLRRKRRCATSLIKEQERSRSGKEECENNRQDTITAKKY</sequence>
<dbReference type="GO" id="GO:0006289">
    <property type="term" value="P:nucleotide-excision repair"/>
    <property type="evidence" value="ECO:0007669"/>
    <property type="project" value="Ensembl"/>
</dbReference>
<dbReference type="GO" id="GO:0000724">
    <property type="term" value="P:double-strand break repair via homologous recombination"/>
    <property type="evidence" value="ECO:0007669"/>
    <property type="project" value="Ensembl"/>
</dbReference>
<evidence type="ECO:0000256" key="14">
    <source>
        <dbReference type="SAM" id="MobiDB-lite"/>
    </source>
</evidence>
<feature type="compositionally biased region" description="Basic and acidic residues" evidence="14">
    <location>
        <begin position="3650"/>
        <end position="3666"/>
    </location>
</feature>
<dbReference type="InterPro" id="IPR036315">
    <property type="entry name" value="BRCA2_hlx_sf"/>
</dbReference>
<dbReference type="Pfam" id="PF09169">
    <property type="entry name" value="BRCA-2_helical"/>
    <property type="match status" value="1"/>
</dbReference>
<reference evidence="16" key="1">
    <citation type="submission" date="2025-08" db="UniProtKB">
        <authorList>
            <consortium name="Ensembl"/>
        </authorList>
    </citation>
    <scope>IDENTIFICATION</scope>
</reference>
<dbReference type="CDD" id="cd04493">
    <property type="entry name" value="BRCA2DBD_OB1"/>
    <property type="match status" value="1"/>
</dbReference>
<dbReference type="FunFam" id="2.40.50.140:FF:000211">
    <property type="entry name" value="breast cancer type 2 susceptibility protein"/>
    <property type="match status" value="1"/>
</dbReference>
<dbReference type="FunFam" id="2.40.50.140:FF:000205">
    <property type="entry name" value="Breast cancer susceptibility protein 2"/>
    <property type="match status" value="1"/>
</dbReference>
<keyword evidence="4" id="KW-0597">Phosphoprotein</keyword>
<dbReference type="InterPro" id="IPR015188">
    <property type="entry name" value="BRCA2_OB_3"/>
</dbReference>
<evidence type="ECO:0000256" key="5">
    <source>
        <dbReference type="ARBA" id="ARBA00022737"/>
    </source>
</evidence>
<dbReference type="GO" id="GO:0003697">
    <property type="term" value="F:single-stranded DNA binding"/>
    <property type="evidence" value="ECO:0007669"/>
    <property type="project" value="Ensembl"/>
</dbReference>
<dbReference type="GO" id="GO:0030330">
    <property type="term" value="P:DNA damage response, signal transduction by p53 class mediator"/>
    <property type="evidence" value="ECO:0007669"/>
    <property type="project" value="Ensembl"/>
</dbReference>
<feature type="repeat" description="BRCA2" evidence="13">
    <location>
        <begin position="1424"/>
        <end position="1458"/>
    </location>
</feature>
<dbReference type="GO" id="GO:0007283">
    <property type="term" value="P:spermatogenesis"/>
    <property type="evidence" value="ECO:0007669"/>
    <property type="project" value="Ensembl"/>
</dbReference>
<evidence type="ECO:0000256" key="10">
    <source>
        <dbReference type="ARBA" id="ARBA00023204"/>
    </source>
</evidence>
<dbReference type="Pfam" id="PF22687">
    <property type="entry name" value="BRCA2_TR2"/>
    <property type="match status" value="1"/>
</dbReference>
<keyword evidence="17" id="KW-1185">Reference proteome</keyword>
<dbReference type="Proteomes" id="UP000233140">
    <property type="component" value="Unassembled WGS sequence"/>
</dbReference>
<dbReference type="GO" id="GO:0043015">
    <property type="term" value="F:gamma-tubulin binding"/>
    <property type="evidence" value="ECO:0007669"/>
    <property type="project" value="Ensembl"/>
</dbReference>
<dbReference type="GO" id="GO:0042771">
    <property type="term" value="P:intrinsic apoptotic signaling pathway in response to DNA damage by p53 class mediator"/>
    <property type="evidence" value="ECO:0007669"/>
    <property type="project" value="Ensembl"/>
</dbReference>
<dbReference type="CDD" id="cd04495">
    <property type="entry name" value="BRCA2DBD_OB3"/>
    <property type="match status" value="1"/>
</dbReference>
<keyword evidence="6" id="KW-0227">DNA damage</keyword>
<dbReference type="GO" id="GO:0000722">
    <property type="term" value="P:telomere maintenance via recombination"/>
    <property type="evidence" value="ECO:0007669"/>
    <property type="project" value="Ensembl"/>
</dbReference>
<feature type="region of interest" description="Disordered" evidence="14">
    <location>
        <begin position="40"/>
        <end position="68"/>
    </location>
</feature>
<evidence type="ECO:0000256" key="11">
    <source>
        <dbReference type="ARBA" id="ARBA00023212"/>
    </source>
</evidence>
<proteinExistence type="predicted"/>
<dbReference type="STRING" id="9568.ENSMLEP00000025266"/>
<dbReference type="Pfam" id="PF09121">
    <property type="entry name" value="Tower"/>
    <property type="match status" value="1"/>
</dbReference>
<dbReference type="Ensembl" id="ENSMLET00000048796.1">
    <property type="protein sequence ID" value="ENSMLEP00000025266.1"/>
    <property type="gene ID" value="ENSMLEG00000036824.1"/>
</dbReference>
<comment type="subcellular location">
    <subcellularLocation>
        <location evidence="2">Cytoplasm</location>
        <location evidence="2">Cytoskeleton</location>
        <location evidence="2">Microtubule organizing center</location>
        <location evidence="2">Centrosome</location>
    </subcellularLocation>
    <subcellularLocation>
        <location evidence="1">Nucleus</location>
    </subcellularLocation>
</comment>
<evidence type="ECO:0000256" key="3">
    <source>
        <dbReference type="ARBA" id="ARBA00022490"/>
    </source>
</evidence>
<dbReference type="InterPro" id="IPR012340">
    <property type="entry name" value="NA-bd_OB-fold"/>
</dbReference>
<dbReference type="CDD" id="cd04494">
    <property type="entry name" value="BRCA2DBD_OB2"/>
    <property type="match status" value="1"/>
</dbReference>
<dbReference type="GO" id="GO:0071425">
    <property type="term" value="P:hematopoietic stem cell proliferation"/>
    <property type="evidence" value="ECO:0007669"/>
    <property type="project" value="Ensembl"/>
</dbReference>
<dbReference type="GO" id="GO:0045893">
    <property type="term" value="P:positive regulation of DNA-templated transcription"/>
    <property type="evidence" value="ECO:0007669"/>
    <property type="project" value="Ensembl"/>
</dbReference>
<dbReference type="PANTHER" id="PTHR11289">
    <property type="entry name" value="BREAST CANCER TYPE 2 SUSCEPTIBILITY PROTEIN BRCA2"/>
    <property type="match status" value="1"/>
</dbReference>
<dbReference type="SUPFAM" id="SSF81878">
    <property type="entry name" value="BRCA2 tower domain"/>
    <property type="match status" value="1"/>
</dbReference>
<dbReference type="GO" id="GO:0010484">
    <property type="term" value="F:histone H3 acetyltransferase activity"/>
    <property type="evidence" value="ECO:0007669"/>
    <property type="project" value="Ensembl"/>
</dbReference>
<accession>A0A2K5ZBS6</accession>
<dbReference type="InterPro" id="IPR015187">
    <property type="entry name" value="BRCA2_OB_1"/>
</dbReference>
<dbReference type="GO" id="GO:0045931">
    <property type="term" value="P:positive regulation of mitotic cell cycle"/>
    <property type="evidence" value="ECO:0007669"/>
    <property type="project" value="Ensembl"/>
</dbReference>
<dbReference type="GO" id="GO:0010165">
    <property type="term" value="P:response to X-ray"/>
    <property type="evidence" value="ECO:0007669"/>
    <property type="project" value="Ensembl"/>
</dbReference>
<dbReference type="GO" id="GO:0001833">
    <property type="term" value="P:inner cell mass cell proliferation"/>
    <property type="evidence" value="ECO:0007669"/>
    <property type="project" value="Ensembl"/>
</dbReference>